<accession>A0ABY5JKU3</accession>
<name>A0ABY5JKU3_9FIRM</name>
<dbReference type="InterPro" id="IPR006448">
    <property type="entry name" value="Phage_term_ssu_P27"/>
</dbReference>
<gene>
    <name evidence="1" type="ORF">J0J69_00470</name>
</gene>
<evidence type="ECO:0000313" key="1">
    <source>
        <dbReference type="EMBL" id="UUF06100.1"/>
    </source>
</evidence>
<dbReference type="Pfam" id="PF05119">
    <property type="entry name" value="Terminase_4"/>
    <property type="match status" value="1"/>
</dbReference>
<organism evidence="1 2">
    <name type="scientific">Turicibacter bilis</name>
    <dbReference type="NCBI Taxonomy" id="2735723"/>
    <lineage>
        <taxon>Bacteria</taxon>
        <taxon>Bacillati</taxon>
        <taxon>Bacillota</taxon>
        <taxon>Erysipelotrichia</taxon>
        <taxon>Erysipelotrichales</taxon>
        <taxon>Turicibacteraceae</taxon>
        <taxon>Turicibacter</taxon>
    </lineage>
</organism>
<evidence type="ECO:0000313" key="2">
    <source>
        <dbReference type="Proteomes" id="UP001058016"/>
    </source>
</evidence>
<dbReference type="Proteomes" id="UP001058016">
    <property type="component" value="Chromosome"/>
</dbReference>
<sequence>MENKLRGSYDKVFSAREGLPDEVKRLYEAIAWHLEGADVLSNLDIDCIEMTAYAIYRMRQARQSLDQEGLLIQQGEKLVKNPAANIEKDYQKIFWQGCVQLGLSPVSRAKLSK</sequence>
<protein>
    <submittedName>
        <fullName evidence="1">Phage terminase small subunit P27 family</fullName>
    </submittedName>
</protein>
<proteinExistence type="predicted"/>
<keyword evidence="2" id="KW-1185">Reference proteome</keyword>
<dbReference type="NCBIfam" id="TIGR01558">
    <property type="entry name" value="sm_term_P27"/>
    <property type="match status" value="1"/>
</dbReference>
<dbReference type="RefSeq" id="WP_212725534.1">
    <property type="nucleotide sequence ID" value="NZ_CP071249.1"/>
</dbReference>
<dbReference type="EMBL" id="CP071249">
    <property type="protein sequence ID" value="UUF06100.1"/>
    <property type="molecule type" value="Genomic_DNA"/>
</dbReference>
<reference evidence="1 2" key="1">
    <citation type="submission" date="2021-03" db="EMBL/GenBank/DDBJ databases">
        <title>Comparative Genomics and Metabolomics in the genus Turicibacter.</title>
        <authorList>
            <person name="Maki J."/>
            <person name="Looft T."/>
        </authorList>
    </citation>
    <scope>NUCLEOTIDE SEQUENCE [LARGE SCALE GENOMIC DNA]</scope>
    <source>
        <strain evidence="1 2">MMM721</strain>
    </source>
</reference>